<gene>
    <name evidence="7" type="ORF">HNR48_000474</name>
</gene>
<feature type="transmembrane region" description="Helical" evidence="6">
    <location>
        <begin position="38"/>
        <end position="59"/>
    </location>
</feature>
<evidence type="ECO:0000313" key="7">
    <source>
        <dbReference type="EMBL" id="MBB6520196.1"/>
    </source>
</evidence>
<sequence length="128" mass="14252">MHSNTIDKPAILRVMLQLFLLSGVISLLVYGLRPIWGQSIMAGACLYIIPQSYFALYAFRFRGARASRLIAQSFYRGEVGKYLLTLVGFACVFNSPVSWSVAVVFAAYAIALLLGSLLQTRAINQVRW</sequence>
<evidence type="ECO:0000256" key="6">
    <source>
        <dbReference type="SAM" id="Phobius"/>
    </source>
</evidence>
<evidence type="ECO:0000313" key="8">
    <source>
        <dbReference type="Proteomes" id="UP000528457"/>
    </source>
</evidence>
<evidence type="ECO:0000256" key="5">
    <source>
        <dbReference type="ARBA" id="ARBA00023136"/>
    </source>
</evidence>
<dbReference type="InParanoid" id="A0A7X0JRV1"/>
<reference evidence="7 8" key="1">
    <citation type="submission" date="2020-08" db="EMBL/GenBank/DDBJ databases">
        <title>Genomic Encyclopedia of Type Strains, Phase IV (KMG-IV): sequencing the most valuable type-strain genomes for metagenomic binning, comparative biology and taxonomic classification.</title>
        <authorList>
            <person name="Goeker M."/>
        </authorList>
    </citation>
    <scope>NUCLEOTIDE SEQUENCE [LARGE SCALE GENOMIC DNA]</scope>
    <source>
        <strain evidence="7 8">DSM 22368</strain>
    </source>
</reference>
<keyword evidence="8" id="KW-1185">Reference proteome</keyword>
<dbReference type="AlphaFoldDB" id="A0A7X0JRV1"/>
<evidence type="ECO:0000256" key="4">
    <source>
        <dbReference type="ARBA" id="ARBA00022989"/>
    </source>
</evidence>
<evidence type="ECO:0000256" key="2">
    <source>
        <dbReference type="ARBA" id="ARBA00022475"/>
    </source>
</evidence>
<dbReference type="EMBL" id="JACHHT010000001">
    <property type="protein sequence ID" value="MBB6520196.1"/>
    <property type="molecule type" value="Genomic_DNA"/>
</dbReference>
<keyword evidence="3 6" id="KW-0812">Transmembrane</keyword>
<accession>A0A7X0JRV1</accession>
<name>A0A7X0JRV1_9GAMM</name>
<keyword evidence="5 6" id="KW-0472">Membrane</keyword>
<dbReference type="InterPro" id="IPR005598">
    <property type="entry name" value="ATP_synth_I"/>
</dbReference>
<dbReference type="Pfam" id="PF03899">
    <property type="entry name" value="ATP-synt_I"/>
    <property type="match status" value="1"/>
</dbReference>
<comment type="caution">
    <text evidence="7">The sequence shown here is derived from an EMBL/GenBank/DDBJ whole genome shotgun (WGS) entry which is preliminary data.</text>
</comment>
<keyword evidence="4 6" id="KW-1133">Transmembrane helix</keyword>
<dbReference type="GO" id="GO:0005886">
    <property type="term" value="C:plasma membrane"/>
    <property type="evidence" value="ECO:0007669"/>
    <property type="project" value="UniProtKB-SubCell"/>
</dbReference>
<protein>
    <submittedName>
        <fullName evidence="7">ATP synthase protein I</fullName>
    </submittedName>
</protein>
<evidence type="ECO:0000256" key="3">
    <source>
        <dbReference type="ARBA" id="ARBA00022692"/>
    </source>
</evidence>
<evidence type="ECO:0000256" key="1">
    <source>
        <dbReference type="ARBA" id="ARBA00004651"/>
    </source>
</evidence>
<proteinExistence type="predicted"/>
<feature type="transmembrane region" description="Helical" evidence="6">
    <location>
        <begin position="101"/>
        <end position="118"/>
    </location>
</feature>
<comment type="subcellular location">
    <subcellularLocation>
        <location evidence="1">Cell membrane</location>
        <topology evidence="1">Multi-pass membrane protein</topology>
    </subcellularLocation>
</comment>
<dbReference type="RefSeq" id="WP_208020058.1">
    <property type="nucleotide sequence ID" value="NZ_JAAONY010000001.1"/>
</dbReference>
<dbReference type="Proteomes" id="UP000528457">
    <property type="component" value="Unassembled WGS sequence"/>
</dbReference>
<keyword evidence="2" id="KW-1003">Cell membrane</keyword>
<feature type="transmembrane region" description="Helical" evidence="6">
    <location>
        <begin position="12"/>
        <end position="32"/>
    </location>
</feature>
<organism evidence="7 8">
    <name type="scientific">Pseudoteredinibacter isoporae</name>
    <dbReference type="NCBI Taxonomy" id="570281"/>
    <lineage>
        <taxon>Bacteria</taxon>
        <taxon>Pseudomonadati</taxon>
        <taxon>Pseudomonadota</taxon>
        <taxon>Gammaproteobacteria</taxon>
        <taxon>Cellvibrionales</taxon>
        <taxon>Cellvibrionaceae</taxon>
        <taxon>Pseudoteredinibacter</taxon>
    </lineage>
</organism>